<dbReference type="GO" id="GO:0050661">
    <property type="term" value="F:NADP binding"/>
    <property type="evidence" value="ECO:0007669"/>
    <property type="project" value="InterPro"/>
</dbReference>
<feature type="domain" description="6-phosphogluconate dehydrogenase NADP-binding" evidence="1">
    <location>
        <begin position="12"/>
        <end position="55"/>
    </location>
</feature>
<dbReference type="Pfam" id="PF03446">
    <property type="entry name" value="NAD_binding_2"/>
    <property type="match status" value="1"/>
</dbReference>
<dbReference type="EMBL" id="NVQR01000058">
    <property type="protein sequence ID" value="PCH61795.1"/>
    <property type="molecule type" value="Genomic_DNA"/>
</dbReference>
<gene>
    <name evidence="2" type="ORF">COC19_04240</name>
</gene>
<dbReference type="InterPro" id="IPR036291">
    <property type="entry name" value="NAD(P)-bd_dom_sf"/>
</dbReference>
<protein>
    <recommendedName>
        <fullName evidence="1">6-phosphogluconate dehydrogenase NADP-binding domain-containing protein</fullName>
    </recommendedName>
</protein>
<evidence type="ECO:0000313" key="3">
    <source>
        <dbReference type="Proteomes" id="UP000218172"/>
    </source>
</evidence>
<dbReference type="Gene3D" id="3.40.50.720">
    <property type="entry name" value="NAD(P)-binding Rossmann-like Domain"/>
    <property type="match status" value="1"/>
</dbReference>
<dbReference type="SUPFAM" id="SSF51735">
    <property type="entry name" value="NAD(P)-binding Rossmann-fold domains"/>
    <property type="match status" value="1"/>
</dbReference>
<dbReference type="InterPro" id="IPR006115">
    <property type="entry name" value="6PGDH_NADP-bd"/>
</dbReference>
<evidence type="ECO:0000259" key="1">
    <source>
        <dbReference type="Pfam" id="PF03446"/>
    </source>
</evidence>
<dbReference type="Proteomes" id="UP000218172">
    <property type="component" value="Unassembled WGS sequence"/>
</dbReference>
<name>A0A2A4MNX4_9GAMM</name>
<evidence type="ECO:0000313" key="2">
    <source>
        <dbReference type="EMBL" id="PCH61795.1"/>
    </source>
</evidence>
<sequence>MKKFCNKLNKEISLLGCGWLGFPLAINLTRKGYNVKGSTTSESKLAKLKSNGIIPFCIHLSQINKGMSDFLSSDLGCR</sequence>
<comment type="caution">
    <text evidence="2">The sequence shown here is derived from an EMBL/GenBank/DDBJ whole genome shotgun (WGS) entry which is preliminary data.</text>
</comment>
<proteinExistence type="predicted"/>
<organism evidence="2 3">
    <name type="scientific">SAR86 cluster bacterium</name>
    <dbReference type="NCBI Taxonomy" id="2030880"/>
    <lineage>
        <taxon>Bacteria</taxon>
        <taxon>Pseudomonadati</taxon>
        <taxon>Pseudomonadota</taxon>
        <taxon>Gammaproteobacteria</taxon>
        <taxon>SAR86 cluster</taxon>
    </lineage>
</organism>
<accession>A0A2A4MNX4</accession>
<reference evidence="3" key="1">
    <citation type="submission" date="2017-08" db="EMBL/GenBank/DDBJ databases">
        <title>A dynamic microbial community with high functional redundancy inhabits the cold, oxic subseafloor aquifer.</title>
        <authorList>
            <person name="Tully B.J."/>
            <person name="Wheat C.G."/>
            <person name="Glazer B.T."/>
            <person name="Huber J.A."/>
        </authorList>
    </citation>
    <scope>NUCLEOTIDE SEQUENCE [LARGE SCALE GENOMIC DNA]</scope>
</reference>
<dbReference type="AlphaFoldDB" id="A0A2A4MNX4"/>